<dbReference type="AlphaFoldDB" id="A0A506UI43"/>
<proteinExistence type="inferred from homology"/>
<dbReference type="InterPro" id="IPR025877">
    <property type="entry name" value="MobA-like_NTP_Trfase"/>
</dbReference>
<evidence type="ECO:0000256" key="5">
    <source>
        <dbReference type="ARBA" id="ARBA00022842"/>
    </source>
</evidence>
<feature type="domain" description="MobA-like NTP transferase" evidence="9">
    <location>
        <begin position="9"/>
        <end position="161"/>
    </location>
</feature>
<dbReference type="OrthoDB" id="9788394at2"/>
<protein>
    <recommendedName>
        <fullName evidence="8">Molybdenum cofactor guanylyltransferase</fullName>
        <shortName evidence="8">MoCo guanylyltransferase</shortName>
        <ecNumber evidence="8">2.7.7.77</ecNumber>
    </recommendedName>
    <alternativeName>
        <fullName evidence="8">GTP:molybdopterin guanylyltransferase</fullName>
    </alternativeName>
    <alternativeName>
        <fullName evidence="8">Mo-MPT guanylyltransferase</fullName>
    </alternativeName>
    <alternativeName>
        <fullName evidence="8">Molybdopterin guanylyltransferase</fullName>
    </alternativeName>
    <alternativeName>
        <fullName evidence="8">Molybdopterin-guanine dinucleotide synthase</fullName>
        <shortName evidence="8">MGD synthase</shortName>
    </alternativeName>
</protein>
<reference evidence="10 11" key="1">
    <citation type="submission" date="2019-06" db="EMBL/GenBank/DDBJ databases">
        <authorList>
            <person name="Li M."/>
        </authorList>
    </citation>
    <scope>NUCLEOTIDE SEQUENCE [LARGE SCALE GENOMIC DNA]</scope>
    <source>
        <strain evidence="10 11">BGMRC6574</strain>
    </source>
</reference>
<keyword evidence="2 8" id="KW-0808">Transferase</keyword>
<dbReference type="Proteomes" id="UP000320314">
    <property type="component" value="Unassembled WGS sequence"/>
</dbReference>
<dbReference type="GO" id="GO:0005737">
    <property type="term" value="C:cytoplasm"/>
    <property type="evidence" value="ECO:0007669"/>
    <property type="project" value="UniProtKB-SubCell"/>
</dbReference>
<comment type="subcellular location">
    <subcellularLocation>
        <location evidence="8">Cytoplasm</location>
    </subcellularLocation>
</comment>
<comment type="cofactor">
    <cofactor evidence="8">
        <name>Mg(2+)</name>
        <dbReference type="ChEBI" id="CHEBI:18420"/>
    </cofactor>
</comment>
<keyword evidence="6 8" id="KW-0342">GTP-binding</keyword>
<keyword evidence="4 8" id="KW-0547">Nucleotide-binding</keyword>
<comment type="subunit">
    <text evidence="8">Monomer.</text>
</comment>
<dbReference type="HAMAP" id="MF_00316">
    <property type="entry name" value="MobA"/>
    <property type="match status" value="1"/>
</dbReference>
<feature type="binding site" evidence="8">
    <location>
        <position position="103"/>
    </location>
    <ligand>
        <name>Mg(2+)</name>
        <dbReference type="ChEBI" id="CHEBI:18420"/>
    </ligand>
</feature>
<accession>A0A506UI43</accession>
<evidence type="ECO:0000256" key="1">
    <source>
        <dbReference type="ARBA" id="ARBA00022490"/>
    </source>
</evidence>
<dbReference type="NCBIfam" id="TIGR02665">
    <property type="entry name" value="molyb_mobA"/>
    <property type="match status" value="1"/>
</dbReference>
<dbReference type="SUPFAM" id="SSF53448">
    <property type="entry name" value="Nucleotide-diphospho-sugar transferases"/>
    <property type="match status" value="1"/>
</dbReference>
<dbReference type="GO" id="GO:1902758">
    <property type="term" value="P:bis(molybdopterin guanine dinucleotide)molybdenum biosynthetic process"/>
    <property type="evidence" value="ECO:0007669"/>
    <property type="project" value="TreeGrafter"/>
</dbReference>
<keyword evidence="5 8" id="KW-0460">Magnesium</keyword>
<sequence length="210" mass="22333">MASPPDISGCILAGGLSRRMGRDKPLLNVDGETLISRVIARLRPQVARVAINANGDPARFDALACPVLADPFPGHPGPLAGILAAMDDAGSAGYERVATVAADTPFFPCNFVERLAAGDSAVISVAASGERVHPVFALWPVLLAPALRDHLKDEGDRSVMRFVRAQRHRIVAFPPSSDGGDAFFNVNTPEDLAVARRRAQSREKSFDGEV</sequence>
<evidence type="ECO:0000256" key="8">
    <source>
        <dbReference type="HAMAP-Rule" id="MF_00316"/>
    </source>
</evidence>
<comment type="function">
    <text evidence="8">Transfers a GMP moiety from GTP to Mo-molybdopterin (Mo-MPT) cofactor (Moco or molybdenum cofactor) to form Mo-molybdopterin guanine dinucleotide (Mo-MGD) cofactor.</text>
</comment>
<evidence type="ECO:0000256" key="7">
    <source>
        <dbReference type="ARBA" id="ARBA00023150"/>
    </source>
</evidence>
<feature type="binding site" evidence="8">
    <location>
        <position position="24"/>
    </location>
    <ligand>
        <name>GTP</name>
        <dbReference type="ChEBI" id="CHEBI:37565"/>
    </ligand>
</feature>
<dbReference type="Gene3D" id="3.90.550.10">
    <property type="entry name" value="Spore Coat Polysaccharide Biosynthesis Protein SpsA, Chain A"/>
    <property type="match status" value="1"/>
</dbReference>
<evidence type="ECO:0000256" key="3">
    <source>
        <dbReference type="ARBA" id="ARBA00022723"/>
    </source>
</evidence>
<feature type="binding site" evidence="8">
    <location>
        <begin position="12"/>
        <end position="14"/>
    </location>
    <ligand>
        <name>GTP</name>
        <dbReference type="ChEBI" id="CHEBI:37565"/>
    </ligand>
</feature>
<keyword evidence="7 8" id="KW-0501">Molybdenum cofactor biosynthesis</keyword>
<gene>
    <name evidence="8 10" type="primary">mobA</name>
    <name evidence="10" type="ORF">FJU11_01285</name>
</gene>
<feature type="binding site" evidence="8">
    <location>
        <position position="103"/>
    </location>
    <ligand>
        <name>GTP</name>
        <dbReference type="ChEBI" id="CHEBI:37565"/>
    </ligand>
</feature>
<dbReference type="GO" id="GO:0046872">
    <property type="term" value="F:metal ion binding"/>
    <property type="evidence" value="ECO:0007669"/>
    <property type="project" value="UniProtKB-KW"/>
</dbReference>
<dbReference type="GO" id="GO:0005525">
    <property type="term" value="F:GTP binding"/>
    <property type="evidence" value="ECO:0007669"/>
    <property type="project" value="UniProtKB-UniRule"/>
</dbReference>
<keyword evidence="11" id="KW-1185">Reference proteome</keyword>
<dbReference type="GO" id="GO:0061603">
    <property type="term" value="F:molybdenum cofactor guanylyltransferase activity"/>
    <property type="evidence" value="ECO:0007669"/>
    <property type="project" value="UniProtKB-EC"/>
</dbReference>
<evidence type="ECO:0000259" key="9">
    <source>
        <dbReference type="Pfam" id="PF12804"/>
    </source>
</evidence>
<feature type="binding site" evidence="8">
    <location>
        <position position="70"/>
    </location>
    <ligand>
        <name>GTP</name>
        <dbReference type="ChEBI" id="CHEBI:37565"/>
    </ligand>
</feature>
<evidence type="ECO:0000256" key="6">
    <source>
        <dbReference type="ARBA" id="ARBA00023134"/>
    </source>
</evidence>
<keyword evidence="1 8" id="KW-0963">Cytoplasm</keyword>
<evidence type="ECO:0000256" key="2">
    <source>
        <dbReference type="ARBA" id="ARBA00022679"/>
    </source>
</evidence>
<dbReference type="Pfam" id="PF12804">
    <property type="entry name" value="NTP_transf_3"/>
    <property type="match status" value="1"/>
</dbReference>
<feature type="binding site" evidence="8">
    <location>
        <position position="52"/>
    </location>
    <ligand>
        <name>GTP</name>
        <dbReference type="ChEBI" id="CHEBI:37565"/>
    </ligand>
</feature>
<comment type="similarity">
    <text evidence="8">Belongs to the MobA family.</text>
</comment>
<dbReference type="PANTHER" id="PTHR19136:SF81">
    <property type="entry name" value="MOLYBDENUM COFACTOR GUANYLYLTRANSFERASE"/>
    <property type="match status" value="1"/>
</dbReference>
<organism evidence="10 11">
    <name type="scientific">Pararhizobium mangrovi</name>
    <dbReference type="NCBI Taxonomy" id="2590452"/>
    <lineage>
        <taxon>Bacteria</taxon>
        <taxon>Pseudomonadati</taxon>
        <taxon>Pseudomonadota</taxon>
        <taxon>Alphaproteobacteria</taxon>
        <taxon>Hyphomicrobiales</taxon>
        <taxon>Rhizobiaceae</taxon>
        <taxon>Rhizobium/Agrobacterium group</taxon>
        <taxon>Pararhizobium</taxon>
    </lineage>
</organism>
<dbReference type="EC" id="2.7.7.77" evidence="8"/>
<evidence type="ECO:0000313" key="11">
    <source>
        <dbReference type="Proteomes" id="UP000320314"/>
    </source>
</evidence>
<dbReference type="CDD" id="cd02503">
    <property type="entry name" value="MobA"/>
    <property type="match status" value="1"/>
</dbReference>
<comment type="catalytic activity">
    <reaction evidence="8">
        <text>Mo-molybdopterin + GTP + H(+) = Mo-molybdopterin guanine dinucleotide + diphosphate</text>
        <dbReference type="Rhea" id="RHEA:34243"/>
        <dbReference type="ChEBI" id="CHEBI:15378"/>
        <dbReference type="ChEBI" id="CHEBI:33019"/>
        <dbReference type="ChEBI" id="CHEBI:37565"/>
        <dbReference type="ChEBI" id="CHEBI:71302"/>
        <dbReference type="ChEBI" id="CHEBI:71310"/>
        <dbReference type="EC" id="2.7.7.77"/>
    </reaction>
</comment>
<evidence type="ECO:0000256" key="4">
    <source>
        <dbReference type="ARBA" id="ARBA00022741"/>
    </source>
</evidence>
<evidence type="ECO:0000313" key="10">
    <source>
        <dbReference type="EMBL" id="TPW32980.1"/>
    </source>
</evidence>
<comment type="caution">
    <text evidence="10">The sequence shown here is derived from an EMBL/GenBank/DDBJ whole genome shotgun (WGS) entry which is preliminary data.</text>
</comment>
<keyword evidence="10" id="KW-0548">Nucleotidyltransferase</keyword>
<dbReference type="InterPro" id="IPR013482">
    <property type="entry name" value="Molybde_CF_guanTrfase"/>
</dbReference>
<keyword evidence="3 8" id="KW-0479">Metal-binding</keyword>
<dbReference type="EMBL" id="VHLH01000001">
    <property type="protein sequence ID" value="TPW32980.1"/>
    <property type="molecule type" value="Genomic_DNA"/>
</dbReference>
<dbReference type="PANTHER" id="PTHR19136">
    <property type="entry name" value="MOLYBDENUM COFACTOR GUANYLYLTRANSFERASE"/>
    <property type="match status" value="1"/>
</dbReference>
<name>A0A506UI43_9HYPH</name>
<dbReference type="InterPro" id="IPR029044">
    <property type="entry name" value="Nucleotide-diphossugar_trans"/>
</dbReference>
<comment type="domain">
    <text evidence="8">The N-terminal domain determines nucleotide recognition and specific binding, while the C-terminal domain determines the specific binding to the target protein.</text>
</comment>